<evidence type="ECO:0000256" key="1">
    <source>
        <dbReference type="ARBA" id="ARBA00001947"/>
    </source>
</evidence>
<comment type="caution">
    <text evidence="10">The sequence shown here is derived from an EMBL/GenBank/DDBJ whole genome shotgun (WGS) entry which is preliminary data.</text>
</comment>
<protein>
    <submittedName>
        <fullName evidence="10">Peptidoglycan DD-metalloendopeptidase family protein</fullName>
    </submittedName>
</protein>
<feature type="domain" description="M23ase beta-sheet core" evidence="9">
    <location>
        <begin position="332"/>
        <end position="426"/>
    </location>
</feature>
<dbReference type="Proteomes" id="UP000662259">
    <property type="component" value="Unassembled WGS sequence"/>
</dbReference>
<keyword evidence="5" id="KW-0862">Zinc</keyword>
<feature type="region of interest" description="Disordered" evidence="7">
    <location>
        <begin position="134"/>
        <end position="157"/>
    </location>
</feature>
<keyword evidence="8" id="KW-0812">Transmembrane</keyword>
<dbReference type="GO" id="GO:0006508">
    <property type="term" value="P:proteolysis"/>
    <property type="evidence" value="ECO:0007669"/>
    <property type="project" value="UniProtKB-KW"/>
</dbReference>
<dbReference type="RefSeq" id="WP_168275736.1">
    <property type="nucleotide sequence ID" value="NZ_WIEZ01000004.1"/>
</dbReference>
<dbReference type="EMBL" id="WIEZ01000004">
    <property type="protein sequence ID" value="NKM45230.1"/>
    <property type="molecule type" value="Genomic_DNA"/>
</dbReference>
<dbReference type="CDD" id="cd12797">
    <property type="entry name" value="M23_peptidase"/>
    <property type="match status" value="1"/>
</dbReference>
<evidence type="ECO:0000256" key="5">
    <source>
        <dbReference type="ARBA" id="ARBA00022833"/>
    </source>
</evidence>
<evidence type="ECO:0000256" key="6">
    <source>
        <dbReference type="ARBA" id="ARBA00023049"/>
    </source>
</evidence>
<evidence type="ECO:0000256" key="4">
    <source>
        <dbReference type="ARBA" id="ARBA00022801"/>
    </source>
</evidence>
<sequence length="441" mass="47829">MNSGHQHRVFGRRAQEHILILASGDKVRHMTVRPWMAALAFCFVGVFSIGYLLATSYLVLRDDLIGATMARQARMQHDYEDRIAALRAQVDRITSRQLLDQQVVEDKVDKLMEQQMALTSRHGKLDNLLDRAESSGLTETDGAPPTPSSPVQSYAPNVKDKRASLSGSGIEAIEKQLASGAPADATPDNSTLAYVPATDTVGDRADRVFSKVTLSLKDVEQDQRSRVEQLTSDAGNAANAIETVLTRFKIQMPENAAAAKKDDDDAVGGPYIEPESNDDFNNSLAALDGALTRLEAVRSTAESLPFRNPAVGKDVTSPFGNRRDPFLGRLALHSGVDFRFSPGERIRPTAPGKVISAGWTGGYGNMVEIDHGNGISTRYGHMSEVLVKVGDAVDRNDVIGLAGSTGRSTGTHLHYEVRQNGHAVDPVYFMNAGLKLATYIK</sequence>
<keyword evidence="8" id="KW-1133">Transmembrane helix</keyword>
<dbReference type="SUPFAM" id="SSF51261">
    <property type="entry name" value="Duplicated hybrid motif"/>
    <property type="match status" value="1"/>
</dbReference>
<name>A0A8I2GM32_RHILV</name>
<evidence type="ECO:0000256" key="2">
    <source>
        <dbReference type="ARBA" id="ARBA00022670"/>
    </source>
</evidence>
<evidence type="ECO:0000256" key="8">
    <source>
        <dbReference type="SAM" id="Phobius"/>
    </source>
</evidence>
<organism evidence="10 11">
    <name type="scientific">Rhizobium leguminosarum bv. viciae</name>
    <dbReference type="NCBI Taxonomy" id="387"/>
    <lineage>
        <taxon>Bacteria</taxon>
        <taxon>Pseudomonadati</taxon>
        <taxon>Pseudomonadota</taxon>
        <taxon>Alphaproteobacteria</taxon>
        <taxon>Hyphomicrobiales</taxon>
        <taxon>Rhizobiaceae</taxon>
        <taxon>Rhizobium/Agrobacterium group</taxon>
        <taxon>Rhizobium</taxon>
    </lineage>
</organism>
<dbReference type="AlphaFoldDB" id="A0A8I2GM32"/>
<keyword evidence="2" id="KW-0645">Protease</keyword>
<evidence type="ECO:0000259" key="9">
    <source>
        <dbReference type="Pfam" id="PF01551"/>
    </source>
</evidence>
<dbReference type="InterPro" id="IPR011055">
    <property type="entry name" value="Dup_hybrid_motif"/>
</dbReference>
<proteinExistence type="predicted"/>
<dbReference type="FunFam" id="2.70.70.10:FF:000006">
    <property type="entry name" value="M23 family peptidase"/>
    <property type="match status" value="1"/>
</dbReference>
<keyword evidence="6" id="KW-0482">Metalloprotease</keyword>
<dbReference type="PANTHER" id="PTHR21666">
    <property type="entry name" value="PEPTIDASE-RELATED"/>
    <property type="match status" value="1"/>
</dbReference>
<dbReference type="InterPro" id="IPR016047">
    <property type="entry name" value="M23ase_b-sheet_dom"/>
</dbReference>
<gene>
    <name evidence="10" type="ORF">GFL91_09570</name>
</gene>
<keyword evidence="8" id="KW-0472">Membrane</keyword>
<feature type="transmembrane region" description="Helical" evidence="8">
    <location>
        <begin position="35"/>
        <end position="60"/>
    </location>
</feature>
<accession>A0A8I2GM32</accession>
<evidence type="ECO:0000313" key="10">
    <source>
        <dbReference type="EMBL" id="NKM45230.1"/>
    </source>
</evidence>
<dbReference type="Gene3D" id="2.70.70.10">
    <property type="entry name" value="Glucose Permease (Domain IIA)"/>
    <property type="match status" value="1"/>
</dbReference>
<evidence type="ECO:0000313" key="11">
    <source>
        <dbReference type="Proteomes" id="UP000662259"/>
    </source>
</evidence>
<keyword evidence="3" id="KW-0479">Metal-binding</keyword>
<dbReference type="InterPro" id="IPR050570">
    <property type="entry name" value="Cell_wall_metabolism_enzyme"/>
</dbReference>
<comment type="cofactor">
    <cofactor evidence="1">
        <name>Zn(2+)</name>
        <dbReference type="ChEBI" id="CHEBI:29105"/>
    </cofactor>
</comment>
<dbReference type="Pfam" id="PF01551">
    <property type="entry name" value="Peptidase_M23"/>
    <property type="match status" value="1"/>
</dbReference>
<reference evidence="10" key="1">
    <citation type="submission" date="2019-10" db="EMBL/GenBank/DDBJ databases">
        <title>Rhizobium leguminosarum symbiovar viciae collection.</title>
        <authorList>
            <person name="Boivin S."/>
            <person name="Lepetit M."/>
        </authorList>
    </citation>
    <scope>NUCLEOTIDE SEQUENCE</scope>
    <source>
        <strain evidence="10">L143</strain>
    </source>
</reference>
<dbReference type="PANTHER" id="PTHR21666:SF288">
    <property type="entry name" value="CELL DIVISION PROTEIN YTFB"/>
    <property type="match status" value="1"/>
</dbReference>
<dbReference type="GO" id="GO:0004222">
    <property type="term" value="F:metalloendopeptidase activity"/>
    <property type="evidence" value="ECO:0007669"/>
    <property type="project" value="TreeGrafter"/>
</dbReference>
<evidence type="ECO:0000256" key="7">
    <source>
        <dbReference type="SAM" id="MobiDB-lite"/>
    </source>
</evidence>
<evidence type="ECO:0000256" key="3">
    <source>
        <dbReference type="ARBA" id="ARBA00022723"/>
    </source>
</evidence>
<keyword evidence="4" id="KW-0378">Hydrolase</keyword>
<dbReference type="GO" id="GO:0046872">
    <property type="term" value="F:metal ion binding"/>
    <property type="evidence" value="ECO:0007669"/>
    <property type="project" value="UniProtKB-KW"/>
</dbReference>